<evidence type="ECO:0000313" key="5">
    <source>
        <dbReference type="Proteomes" id="UP001231616"/>
    </source>
</evidence>
<name>A0ABT9H298_9GAMM</name>
<comment type="caution">
    <text evidence="4">The sequence shown here is derived from an EMBL/GenBank/DDBJ whole genome shotgun (WGS) entry which is preliminary data.</text>
</comment>
<dbReference type="Pfam" id="PF10627">
    <property type="entry name" value="CsgE"/>
    <property type="match status" value="1"/>
</dbReference>
<evidence type="ECO:0000256" key="3">
    <source>
        <dbReference type="ARBA" id="ARBA00022729"/>
    </source>
</evidence>
<gene>
    <name evidence="4" type="ORF">Q3O60_14655</name>
</gene>
<evidence type="ECO:0000256" key="1">
    <source>
        <dbReference type="ARBA" id="ARBA00003989"/>
    </source>
</evidence>
<sequence length="131" mass="15264">MKIISWFLVIFCLYVTPPVSASDISLSGLVLDRTISRFGKDFVFYYSSYWREMPSTENITVVIYEQVYPQAGTRLWVELNQKTIYQTYFGRRYNDVKETAEQAVLNSLTELARIQASRMLGDSTDDIFNEE</sequence>
<keyword evidence="5" id="KW-1185">Reference proteome</keyword>
<proteinExistence type="predicted"/>
<dbReference type="InterPro" id="IPR018900">
    <property type="entry name" value="Curli_CsgE"/>
</dbReference>
<comment type="function">
    <text evidence="1">May be involved in the biogenesis of curli organelles.</text>
</comment>
<evidence type="ECO:0000313" key="4">
    <source>
        <dbReference type="EMBL" id="MDP4537431.1"/>
    </source>
</evidence>
<organism evidence="4 5">
    <name type="scientific">Alkalimonas collagenimarina</name>
    <dbReference type="NCBI Taxonomy" id="400390"/>
    <lineage>
        <taxon>Bacteria</taxon>
        <taxon>Pseudomonadati</taxon>
        <taxon>Pseudomonadota</taxon>
        <taxon>Gammaproteobacteria</taxon>
        <taxon>Alkalimonas</taxon>
    </lineage>
</organism>
<accession>A0ABT9H298</accession>
<keyword evidence="3" id="KW-0732">Signal</keyword>
<reference evidence="4 5" key="1">
    <citation type="submission" date="2023-08" db="EMBL/GenBank/DDBJ databases">
        <authorList>
            <person name="Joshi A."/>
            <person name="Thite S."/>
        </authorList>
    </citation>
    <scope>NUCLEOTIDE SEQUENCE [LARGE SCALE GENOMIC DNA]</scope>
    <source>
        <strain evidence="4 5">AC40</strain>
    </source>
</reference>
<dbReference type="Proteomes" id="UP001231616">
    <property type="component" value="Unassembled WGS sequence"/>
</dbReference>
<dbReference type="EMBL" id="JAUZVZ010000025">
    <property type="protein sequence ID" value="MDP4537431.1"/>
    <property type="molecule type" value="Genomic_DNA"/>
</dbReference>
<evidence type="ECO:0000256" key="2">
    <source>
        <dbReference type="ARBA" id="ARBA00014024"/>
    </source>
</evidence>
<dbReference type="RefSeq" id="WP_305894694.1">
    <property type="nucleotide sequence ID" value="NZ_JAUZVZ010000025.1"/>
</dbReference>
<protein>
    <recommendedName>
        <fullName evidence="2">Curli production assembly/transport component CsgE</fullName>
    </recommendedName>
</protein>